<dbReference type="Proteomes" id="UP000622166">
    <property type="component" value="Unassembled WGS sequence"/>
</dbReference>
<gene>
    <name evidence="2" type="ORF">GCM10010365_42530</name>
</gene>
<comment type="caution">
    <text evidence="2">The sequence shown here is derived from an EMBL/GenBank/DDBJ whole genome shotgun (WGS) entry which is preliminary data.</text>
</comment>
<reference evidence="2" key="1">
    <citation type="journal article" date="2014" name="Int. J. Syst. Evol. Microbiol.">
        <title>Complete genome sequence of Corynebacterium casei LMG S-19264T (=DSM 44701T), isolated from a smear-ripened cheese.</title>
        <authorList>
            <consortium name="US DOE Joint Genome Institute (JGI-PGF)"/>
            <person name="Walter F."/>
            <person name="Albersmeier A."/>
            <person name="Kalinowski J."/>
            <person name="Ruckert C."/>
        </authorList>
    </citation>
    <scope>NUCLEOTIDE SEQUENCE</scope>
    <source>
        <strain evidence="2">JCM 4815</strain>
    </source>
</reference>
<evidence type="ECO:0000313" key="3">
    <source>
        <dbReference type="Proteomes" id="UP000622166"/>
    </source>
</evidence>
<keyword evidence="3" id="KW-1185">Reference proteome</keyword>
<evidence type="ECO:0000256" key="1">
    <source>
        <dbReference type="SAM" id="MobiDB-lite"/>
    </source>
</evidence>
<sequence>MGRVDLPVARVGPVVLAVLVDLPVLVVLPVPVGPGSPVCRRRSSSRGRPLPPRSRRRRDTRGRPVPAVRVLPVAPAVPAVPAVVRSAVGRPSGAGTTTG</sequence>
<dbReference type="EMBL" id="BMVW01000008">
    <property type="protein sequence ID" value="GGZ17946.1"/>
    <property type="molecule type" value="Genomic_DNA"/>
</dbReference>
<feature type="region of interest" description="Disordered" evidence="1">
    <location>
        <begin position="32"/>
        <end position="66"/>
    </location>
</feature>
<protein>
    <submittedName>
        <fullName evidence="2">Uncharacterized protein</fullName>
    </submittedName>
</protein>
<dbReference type="AlphaFoldDB" id="A0A918PP16"/>
<proteinExistence type="predicted"/>
<reference evidence="2" key="2">
    <citation type="submission" date="2020-09" db="EMBL/GenBank/DDBJ databases">
        <authorList>
            <person name="Sun Q."/>
            <person name="Ohkuma M."/>
        </authorList>
    </citation>
    <scope>NUCLEOTIDE SEQUENCE</scope>
    <source>
        <strain evidence="2">JCM 4815</strain>
    </source>
</reference>
<name>A0A918PP16_9ACTN</name>
<accession>A0A918PP16</accession>
<evidence type="ECO:0000313" key="2">
    <source>
        <dbReference type="EMBL" id="GGZ17946.1"/>
    </source>
</evidence>
<organism evidence="2 3">
    <name type="scientific">Streptomyces poonensis</name>
    <dbReference type="NCBI Taxonomy" id="68255"/>
    <lineage>
        <taxon>Bacteria</taxon>
        <taxon>Bacillati</taxon>
        <taxon>Actinomycetota</taxon>
        <taxon>Actinomycetes</taxon>
        <taxon>Kitasatosporales</taxon>
        <taxon>Streptomycetaceae</taxon>
        <taxon>Streptomyces</taxon>
    </lineage>
</organism>